<keyword evidence="3" id="KW-1185">Reference proteome</keyword>
<organism evidence="2 3">
    <name type="scientific">Allokutzneria albata</name>
    <name type="common">Kibdelosporangium albatum</name>
    <dbReference type="NCBI Taxonomy" id="211114"/>
    <lineage>
        <taxon>Bacteria</taxon>
        <taxon>Bacillati</taxon>
        <taxon>Actinomycetota</taxon>
        <taxon>Actinomycetes</taxon>
        <taxon>Pseudonocardiales</taxon>
        <taxon>Pseudonocardiaceae</taxon>
        <taxon>Allokutzneria</taxon>
    </lineage>
</organism>
<evidence type="ECO:0000256" key="1">
    <source>
        <dbReference type="SAM" id="MobiDB-lite"/>
    </source>
</evidence>
<dbReference type="eggNOG" id="COG3467">
    <property type="taxonomic scope" value="Bacteria"/>
</dbReference>
<protein>
    <submittedName>
        <fullName evidence="2">Pyridoxamine 5'-phosphate oxidase</fullName>
    </submittedName>
</protein>
<dbReference type="SUPFAM" id="SSF50475">
    <property type="entry name" value="FMN-binding split barrel"/>
    <property type="match status" value="1"/>
</dbReference>
<feature type="region of interest" description="Disordered" evidence="1">
    <location>
        <begin position="96"/>
        <end position="120"/>
    </location>
</feature>
<dbReference type="STRING" id="211114.SAMN04489726_1134"/>
<reference evidence="2 3" key="1">
    <citation type="submission" date="2016-10" db="EMBL/GenBank/DDBJ databases">
        <authorList>
            <person name="de Groot N.N."/>
        </authorList>
    </citation>
    <scope>NUCLEOTIDE SEQUENCE [LARGE SCALE GENOMIC DNA]</scope>
    <source>
        <strain evidence="2 3">DSM 44149</strain>
    </source>
</reference>
<dbReference type="Proteomes" id="UP000183376">
    <property type="component" value="Chromosome I"/>
</dbReference>
<evidence type="ECO:0000313" key="2">
    <source>
        <dbReference type="EMBL" id="SDM34207.1"/>
    </source>
</evidence>
<sequence>MMLEARTTKPLDFHECLSLLQDAQWGRLVYTHQVLPCVLPTKFHMREGRIVLRIGEHSRLTTAADNTVVSFEADEFDPETGLGWWVTVTGHARVTDNDSDTTTLSAPAAPSPPGHEPANPAVVINTEIVAGYRGQLL</sequence>
<dbReference type="InterPro" id="IPR012349">
    <property type="entry name" value="Split_barrel_FMN-bd"/>
</dbReference>
<dbReference type="Gene3D" id="2.30.110.10">
    <property type="entry name" value="Electron Transport, Fmn-binding Protein, Chain A"/>
    <property type="match status" value="1"/>
</dbReference>
<dbReference type="EMBL" id="LT629701">
    <property type="protein sequence ID" value="SDM34207.1"/>
    <property type="molecule type" value="Genomic_DNA"/>
</dbReference>
<gene>
    <name evidence="2" type="ORF">SAMN04489726_1134</name>
</gene>
<accession>A0A1G9SFY8</accession>
<evidence type="ECO:0000313" key="3">
    <source>
        <dbReference type="Proteomes" id="UP000183376"/>
    </source>
</evidence>
<proteinExistence type="predicted"/>
<dbReference type="Pfam" id="PF12900">
    <property type="entry name" value="Pyridox_ox_2"/>
    <property type="match status" value="1"/>
</dbReference>
<dbReference type="InterPro" id="IPR024747">
    <property type="entry name" value="Pyridox_Oxase-rel"/>
</dbReference>
<dbReference type="AlphaFoldDB" id="A0A1G9SFY8"/>
<name>A0A1G9SFY8_ALLAB</name>